<dbReference type="eggNOG" id="COG1512">
    <property type="taxonomic scope" value="Bacteria"/>
</dbReference>
<keyword evidence="1" id="KW-0812">Transmembrane</keyword>
<keyword evidence="1" id="KW-1133">Transmembrane helix</keyword>
<accession>D4YTH3</accession>
<protein>
    <recommendedName>
        <fullName evidence="3">TPM domain-containing protein</fullName>
    </recommendedName>
</protein>
<keyword evidence="5" id="KW-1185">Reference proteome</keyword>
<reference evidence="4 5" key="1">
    <citation type="submission" date="2010-04" db="EMBL/GenBank/DDBJ databases">
        <authorList>
            <person name="Muzny D."/>
            <person name="Qin X."/>
            <person name="Deng J."/>
            <person name="Jiang H."/>
            <person name="Liu Y."/>
            <person name="Qu J."/>
            <person name="Song X.-Z."/>
            <person name="Zhang L."/>
            <person name="Thornton R."/>
            <person name="Coyle M."/>
            <person name="Francisco L."/>
            <person name="Jackson L."/>
            <person name="Javaid M."/>
            <person name="Korchina V."/>
            <person name="Kovar C."/>
            <person name="Mata R."/>
            <person name="Mathew T."/>
            <person name="Ngo R."/>
            <person name="Nguyen L."/>
            <person name="Nguyen N."/>
            <person name="Okwuonu G."/>
            <person name="Ongeri F."/>
            <person name="Pham C."/>
            <person name="Simmons D."/>
            <person name="Wilczek-Boney K."/>
            <person name="Hale W."/>
            <person name="Jakkamsetti A."/>
            <person name="Pham P."/>
            <person name="Ruth R."/>
            <person name="San Lucas F."/>
            <person name="Warren J."/>
            <person name="Zhang J."/>
            <person name="Zhao Z."/>
            <person name="Zhou C."/>
            <person name="Zhu D."/>
            <person name="Lee S."/>
            <person name="Bess C."/>
            <person name="Blankenburg K."/>
            <person name="Forbes L."/>
            <person name="Fu Q."/>
            <person name="Gubbala S."/>
            <person name="Hirani K."/>
            <person name="Jayaseelan J.C."/>
            <person name="Lara F."/>
            <person name="Munidasa M."/>
            <person name="Palculict T."/>
            <person name="Patil S."/>
            <person name="Pu L.-L."/>
            <person name="Saada N."/>
            <person name="Tang L."/>
            <person name="Weissenberger G."/>
            <person name="Zhu Y."/>
            <person name="Hemphill L."/>
            <person name="Shang Y."/>
            <person name="Youmans B."/>
            <person name="Ayvaz T."/>
            <person name="Ross M."/>
            <person name="Santibanez J."/>
            <person name="Aqrawi P."/>
            <person name="Gross S."/>
            <person name="Joshi V."/>
            <person name="Fowler G."/>
            <person name="Nazareth L."/>
            <person name="Reid J."/>
            <person name="Worley K."/>
            <person name="Petrosino J."/>
            <person name="Highlander S."/>
            <person name="Gibbs R."/>
        </authorList>
    </citation>
    <scope>NUCLEOTIDE SEQUENCE [LARGE SCALE GENOMIC DNA]</scope>
    <source>
        <strain evidence="4 5">DSM 11664</strain>
    </source>
</reference>
<keyword evidence="1" id="KW-0472">Membrane</keyword>
<comment type="caution">
    <text evidence="4">The sequence shown here is derived from an EMBL/GenBank/DDBJ whole genome shotgun (WGS) entry which is preliminary data.</text>
</comment>
<dbReference type="Pfam" id="PF04536">
    <property type="entry name" value="TPM_phosphatase"/>
    <property type="match status" value="1"/>
</dbReference>
<feature type="domain" description="TPM" evidence="3">
    <location>
        <begin position="31"/>
        <end position="136"/>
    </location>
</feature>
<organism evidence="4 5">
    <name type="scientific">Lactobacillus amylolyticus DSM 11664</name>
    <dbReference type="NCBI Taxonomy" id="585524"/>
    <lineage>
        <taxon>Bacteria</taxon>
        <taxon>Bacillati</taxon>
        <taxon>Bacillota</taxon>
        <taxon>Bacilli</taxon>
        <taxon>Lactobacillales</taxon>
        <taxon>Lactobacillaceae</taxon>
        <taxon>Lactobacillus</taxon>
    </lineage>
</organism>
<name>D4YTH3_9LACO</name>
<dbReference type="RefSeq" id="WP_006351986.1">
    <property type="nucleotide sequence ID" value="NZ_ADNY01000029.1"/>
</dbReference>
<dbReference type="EMBL" id="ADNY01000029">
    <property type="protein sequence ID" value="EFG55643.1"/>
    <property type="molecule type" value="Genomic_DNA"/>
</dbReference>
<proteinExistence type="predicted"/>
<keyword evidence="2" id="KW-0732">Signal</keyword>
<dbReference type="AlphaFoldDB" id="D4YTH3"/>
<dbReference type="Proteomes" id="UP000004069">
    <property type="component" value="Unassembled WGS sequence"/>
</dbReference>
<gene>
    <name evidence="4" type="ORF">HMPREF0493_0834</name>
</gene>
<evidence type="ECO:0000256" key="2">
    <source>
        <dbReference type="SAM" id="SignalP"/>
    </source>
</evidence>
<evidence type="ECO:0000313" key="4">
    <source>
        <dbReference type="EMBL" id="EFG55643.1"/>
    </source>
</evidence>
<evidence type="ECO:0000313" key="5">
    <source>
        <dbReference type="Proteomes" id="UP000004069"/>
    </source>
</evidence>
<evidence type="ECO:0000259" key="3">
    <source>
        <dbReference type="Pfam" id="PF04536"/>
    </source>
</evidence>
<dbReference type="STRING" id="83683.B1745_01010"/>
<feature type="transmembrane region" description="Helical" evidence="1">
    <location>
        <begin position="175"/>
        <end position="194"/>
    </location>
</feature>
<dbReference type="Gene3D" id="3.10.310.50">
    <property type="match status" value="1"/>
</dbReference>
<dbReference type="InterPro" id="IPR007621">
    <property type="entry name" value="TPM_dom"/>
</dbReference>
<feature type="signal peptide" evidence="2">
    <location>
        <begin position="1"/>
        <end position="26"/>
    </location>
</feature>
<evidence type="ECO:0000256" key="1">
    <source>
        <dbReference type="SAM" id="Phobius"/>
    </source>
</evidence>
<dbReference type="OrthoDB" id="2294323at2"/>
<sequence>MKKTKITKLFMLLLLAIGFVTTTAFVQPNIDDAAHVINSKTQKLIEAKNNRYLQTKEQPQVAVVTVKRLNKLTQAHLSEMKRTVYIVVGVKGKKKKVQIYSSKDLHSAFTAETRLNIIRAAAKDLRSTNSATFNKGLRFVFRACTTRIDYQYQYSRDKYDLSTAEQNKIDHPNRVALPIALAVVILIGVLMYFFRQIRRKNSHNN</sequence>
<feature type="chain" id="PRO_5038761907" description="TPM domain-containing protein" evidence="2">
    <location>
        <begin position="27"/>
        <end position="205"/>
    </location>
</feature>